<dbReference type="NCBIfam" id="TIGR00462">
    <property type="entry name" value="genX"/>
    <property type="match status" value="1"/>
</dbReference>
<dbReference type="PANTHER" id="PTHR42918">
    <property type="entry name" value="LYSYL-TRNA SYNTHETASE"/>
    <property type="match status" value="1"/>
</dbReference>
<organism evidence="7 8">
    <name type="scientific">Thiothrix nivea (strain ATCC 35100 / DSM 5205 / JP2)</name>
    <dbReference type="NCBI Taxonomy" id="870187"/>
    <lineage>
        <taxon>Bacteria</taxon>
        <taxon>Pseudomonadati</taxon>
        <taxon>Pseudomonadota</taxon>
        <taxon>Gammaproteobacteria</taxon>
        <taxon>Thiotrichales</taxon>
        <taxon>Thiotrichaceae</taxon>
        <taxon>Thiothrix</taxon>
    </lineage>
</organism>
<dbReference type="GO" id="GO:0005829">
    <property type="term" value="C:cytosol"/>
    <property type="evidence" value="ECO:0007669"/>
    <property type="project" value="TreeGrafter"/>
</dbReference>
<name>A0A656HLZ2_THINJ</name>
<reference evidence="8" key="1">
    <citation type="journal article" date="2011" name="Stand. Genomic Sci.">
        <title>Genome sequence of the filamentous, gliding Thiothrix nivea neotype strain (JP2(T)).</title>
        <authorList>
            <person name="Lapidus A."/>
            <person name="Nolan M."/>
            <person name="Lucas S."/>
            <person name="Glavina Del Rio T."/>
            <person name="Tice H."/>
            <person name="Cheng J.F."/>
            <person name="Tapia R."/>
            <person name="Han C."/>
            <person name="Goodwin L."/>
            <person name="Pitluck S."/>
            <person name="Liolios K."/>
            <person name="Pagani I."/>
            <person name="Ivanova N."/>
            <person name="Huntemann M."/>
            <person name="Mavromatis K."/>
            <person name="Mikhailova N."/>
            <person name="Pati A."/>
            <person name="Chen A."/>
            <person name="Palaniappan K."/>
            <person name="Land M."/>
            <person name="Brambilla E.M."/>
            <person name="Rohde M."/>
            <person name="Abt B."/>
            <person name="Verbarg S."/>
            <person name="Goker M."/>
            <person name="Bristow J."/>
            <person name="Eisen J.A."/>
            <person name="Markowitz V."/>
            <person name="Hugenholtz P."/>
            <person name="Kyrpides N.C."/>
            <person name="Klenk H.P."/>
            <person name="Woyke T."/>
        </authorList>
    </citation>
    <scope>NUCLEOTIDE SEQUENCE [LARGE SCALE GENOMIC DNA]</scope>
    <source>
        <strain evidence="8">ATCC 35100 / DSM 5205 / JP2</strain>
    </source>
</reference>
<protein>
    <submittedName>
        <fullName evidence="7">Lysyl-tRNA synthetase-related protein GenX</fullName>
    </submittedName>
</protein>
<dbReference type="PROSITE" id="PS50862">
    <property type="entry name" value="AA_TRNA_LIGASE_II"/>
    <property type="match status" value="1"/>
</dbReference>
<dbReference type="EMBL" id="JH651384">
    <property type="protein sequence ID" value="EIJ36350.1"/>
    <property type="molecule type" value="Genomic_DNA"/>
</dbReference>
<accession>A0A656HLZ2</accession>
<keyword evidence="3" id="KW-0547">Nucleotide-binding</keyword>
<dbReference type="FunFam" id="3.30.930.10:FF:000017">
    <property type="entry name" value="Elongation factor P--(R)-beta-lysine ligase"/>
    <property type="match status" value="1"/>
</dbReference>
<keyword evidence="4" id="KW-0067">ATP-binding</keyword>
<evidence type="ECO:0000313" key="7">
    <source>
        <dbReference type="EMBL" id="EIJ36350.1"/>
    </source>
</evidence>
<feature type="domain" description="Aminoacyl-transfer RNA synthetases class-II family profile" evidence="6">
    <location>
        <begin position="9"/>
        <end position="300"/>
    </location>
</feature>
<dbReference type="InterPro" id="IPR004525">
    <property type="entry name" value="EpmA"/>
</dbReference>
<dbReference type="InterPro" id="IPR004364">
    <property type="entry name" value="Aa-tRNA-synt_II"/>
</dbReference>
<dbReference type="InterPro" id="IPR018149">
    <property type="entry name" value="Lys-tRNA-synth_II_C"/>
</dbReference>
<dbReference type="InterPro" id="IPR006195">
    <property type="entry name" value="aa-tRNA-synth_II"/>
</dbReference>
<dbReference type="RefSeq" id="WP_002710225.1">
    <property type="nucleotide sequence ID" value="NZ_JH651384.1"/>
</dbReference>
<dbReference type="PANTHER" id="PTHR42918:SF6">
    <property type="entry name" value="ELONGATION FACTOR P--(R)-BETA-LYSINE LIGASE"/>
    <property type="match status" value="1"/>
</dbReference>
<dbReference type="PRINTS" id="PR00982">
    <property type="entry name" value="TRNASYNTHLYS"/>
</dbReference>
<evidence type="ECO:0000256" key="1">
    <source>
        <dbReference type="ARBA" id="ARBA00011738"/>
    </source>
</evidence>
<comment type="catalytic activity">
    <reaction evidence="5">
        <text>D-beta-lysine + L-lysyl-[protein] + ATP = N(6)-((3R)-3,6-diaminohexanoyl)-L-lysyl-[protein] + AMP + diphosphate + H(+)</text>
        <dbReference type="Rhea" id="RHEA:83435"/>
        <dbReference type="Rhea" id="RHEA-COMP:9752"/>
        <dbReference type="Rhea" id="RHEA-COMP:20131"/>
        <dbReference type="ChEBI" id="CHEBI:15378"/>
        <dbReference type="ChEBI" id="CHEBI:29969"/>
        <dbReference type="ChEBI" id="CHEBI:30616"/>
        <dbReference type="ChEBI" id="CHEBI:33019"/>
        <dbReference type="ChEBI" id="CHEBI:84138"/>
        <dbReference type="ChEBI" id="CHEBI:156053"/>
        <dbReference type="ChEBI" id="CHEBI:456215"/>
    </reaction>
    <physiologicalReaction direction="left-to-right" evidence="5">
        <dbReference type="Rhea" id="RHEA:83436"/>
    </physiologicalReaction>
</comment>
<dbReference type="GO" id="GO:0000049">
    <property type="term" value="F:tRNA binding"/>
    <property type="evidence" value="ECO:0007669"/>
    <property type="project" value="TreeGrafter"/>
</dbReference>
<gene>
    <name evidence="7" type="ORF">Thini_3850</name>
</gene>
<evidence type="ECO:0000313" key="8">
    <source>
        <dbReference type="Proteomes" id="UP000005317"/>
    </source>
</evidence>
<keyword evidence="8" id="KW-1185">Reference proteome</keyword>
<dbReference type="InterPro" id="IPR045864">
    <property type="entry name" value="aa-tRNA-synth_II/BPL/LPL"/>
</dbReference>
<dbReference type="GO" id="GO:0004824">
    <property type="term" value="F:lysine-tRNA ligase activity"/>
    <property type="evidence" value="ECO:0007669"/>
    <property type="project" value="InterPro"/>
</dbReference>
<dbReference type="GO" id="GO:0006430">
    <property type="term" value="P:lysyl-tRNA aminoacylation"/>
    <property type="evidence" value="ECO:0007669"/>
    <property type="project" value="InterPro"/>
</dbReference>
<comment type="subunit">
    <text evidence="1">Homodimer.</text>
</comment>
<keyword evidence="7" id="KW-0030">Aminoacyl-tRNA synthetase</keyword>
<dbReference type="NCBIfam" id="NF006828">
    <property type="entry name" value="PRK09350.1"/>
    <property type="match status" value="1"/>
</dbReference>
<dbReference type="SUPFAM" id="SSF55681">
    <property type="entry name" value="Class II aaRS and biotin synthetases"/>
    <property type="match status" value="1"/>
</dbReference>
<dbReference type="Proteomes" id="UP000005317">
    <property type="component" value="Unassembled WGS sequence"/>
</dbReference>
<evidence type="ECO:0000256" key="5">
    <source>
        <dbReference type="ARBA" id="ARBA00052794"/>
    </source>
</evidence>
<dbReference type="Gene3D" id="3.30.930.10">
    <property type="entry name" value="Bira Bifunctional Protein, Domain 2"/>
    <property type="match status" value="1"/>
</dbReference>
<sequence length="306" mass="34811">MNLTALKERASLCQQVRVFFGQRNVLEVETPALSQAGNTDPFIDSFSVNTAHGLRWLHTSPEYPMKRLLAAGSGDIYQLCKVWRRDERGSRHNPEFTMLEWYRVGFSYQQLMREVADLLHTLIPHLQKPARFCTYRQLFLETLHIDPHVAGEAELAACARTHWINIDSDMSAQGWRDLLLTHCVEPQFPPDQLTFIYHYPASQSALAKVEHSDGQSVAQRFEVYLGGLELGNGYQEQTDAEQNRHILERDATARGSDIPVDERFLAALETGLPECAGVAIGIDRVLMCRMQVDDIKQVIPFTWEVA</sequence>
<proteinExistence type="predicted"/>
<evidence type="ECO:0000256" key="3">
    <source>
        <dbReference type="ARBA" id="ARBA00022741"/>
    </source>
</evidence>
<dbReference type="Pfam" id="PF00152">
    <property type="entry name" value="tRNA-synt_2"/>
    <property type="match status" value="1"/>
</dbReference>
<evidence type="ECO:0000259" key="6">
    <source>
        <dbReference type="PROSITE" id="PS50862"/>
    </source>
</evidence>
<evidence type="ECO:0000256" key="4">
    <source>
        <dbReference type="ARBA" id="ARBA00022840"/>
    </source>
</evidence>
<keyword evidence="2" id="KW-0436">Ligase</keyword>
<dbReference type="GO" id="GO:0005524">
    <property type="term" value="F:ATP binding"/>
    <property type="evidence" value="ECO:0007669"/>
    <property type="project" value="UniProtKB-KW"/>
</dbReference>
<dbReference type="AlphaFoldDB" id="A0A656HLZ2"/>
<evidence type="ECO:0000256" key="2">
    <source>
        <dbReference type="ARBA" id="ARBA00022598"/>
    </source>
</evidence>